<organism evidence="6 7">
    <name type="scientific">Dermatophagoides pteronyssinus</name>
    <name type="common">European house dust mite</name>
    <dbReference type="NCBI Taxonomy" id="6956"/>
    <lineage>
        <taxon>Eukaryota</taxon>
        <taxon>Metazoa</taxon>
        <taxon>Ecdysozoa</taxon>
        <taxon>Arthropoda</taxon>
        <taxon>Chelicerata</taxon>
        <taxon>Arachnida</taxon>
        <taxon>Acari</taxon>
        <taxon>Acariformes</taxon>
        <taxon>Sarcoptiformes</taxon>
        <taxon>Astigmata</taxon>
        <taxon>Psoroptidia</taxon>
        <taxon>Analgoidea</taxon>
        <taxon>Pyroglyphidae</taxon>
        <taxon>Dermatophagoidinae</taxon>
        <taxon>Dermatophagoides</taxon>
    </lineage>
</organism>
<feature type="domain" description="Cystatin" evidence="5">
    <location>
        <begin position="158"/>
        <end position="265"/>
    </location>
</feature>
<feature type="signal peptide" evidence="4">
    <location>
        <begin position="1"/>
        <end position="23"/>
    </location>
</feature>
<feature type="domain" description="Cystatin" evidence="5">
    <location>
        <begin position="407"/>
        <end position="515"/>
    </location>
</feature>
<reference evidence="6 7" key="2">
    <citation type="journal article" date="2022" name="Mol. Biol. Evol.">
        <title>Comparative Genomics Reveals Insights into the Divergent Evolution of Astigmatic Mites and Household Pest Adaptations.</title>
        <authorList>
            <person name="Xiong Q."/>
            <person name="Wan A.T."/>
            <person name="Liu X."/>
            <person name="Fung C.S."/>
            <person name="Xiao X."/>
            <person name="Malainual N."/>
            <person name="Hou J."/>
            <person name="Wang L."/>
            <person name="Wang M."/>
            <person name="Yang K.Y."/>
            <person name="Cui Y."/>
            <person name="Leung E.L."/>
            <person name="Nong W."/>
            <person name="Shin S.K."/>
            <person name="Au S.W."/>
            <person name="Jeong K.Y."/>
            <person name="Chew F.T."/>
            <person name="Hui J.H."/>
            <person name="Leung T.F."/>
            <person name="Tungtrongchitr A."/>
            <person name="Zhong N."/>
            <person name="Liu Z."/>
            <person name="Tsui S.K."/>
        </authorList>
    </citation>
    <scope>NUCLEOTIDE SEQUENCE [LARGE SCALE GENOMIC DNA]</scope>
    <source>
        <strain evidence="6">Derp</strain>
    </source>
</reference>
<evidence type="ECO:0000256" key="3">
    <source>
        <dbReference type="ARBA" id="ARBA00022704"/>
    </source>
</evidence>
<accession>A0ABQ8JWE3</accession>
<keyword evidence="2" id="KW-0646">Protease inhibitor</keyword>
<keyword evidence="3" id="KW-0789">Thiol protease inhibitor</keyword>
<dbReference type="InterPro" id="IPR046350">
    <property type="entry name" value="Cystatin_sf"/>
</dbReference>
<dbReference type="PANTHER" id="PTHR46186">
    <property type="entry name" value="CYSTATIN"/>
    <property type="match status" value="1"/>
</dbReference>
<evidence type="ECO:0000259" key="5">
    <source>
        <dbReference type="SMART" id="SM00043"/>
    </source>
</evidence>
<comment type="caution">
    <text evidence="6">The sequence shown here is derived from an EMBL/GenBank/DDBJ whole genome shotgun (WGS) entry which is preliminary data.</text>
</comment>
<evidence type="ECO:0000313" key="7">
    <source>
        <dbReference type="Proteomes" id="UP000887458"/>
    </source>
</evidence>
<dbReference type="EMBL" id="NJHN03000008">
    <property type="protein sequence ID" value="KAH9426582.1"/>
    <property type="molecule type" value="Genomic_DNA"/>
</dbReference>
<evidence type="ECO:0000256" key="2">
    <source>
        <dbReference type="ARBA" id="ARBA00022690"/>
    </source>
</evidence>
<dbReference type="CDD" id="cd00042">
    <property type="entry name" value="CY"/>
    <property type="match status" value="3"/>
</dbReference>
<evidence type="ECO:0000256" key="1">
    <source>
        <dbReference type="ARBA" id="ARBA00009403"/>
    </source>
</evidence>
<dbReference type="InterPro" id="IPR000010">
    <property type="entry name" value="Cystatin_dom"/>
</dbReference>
<dbReference type="Proteomes" id="UP000887458">
    <property type="component" value="Unassembled WGS sequence"/>
</dbReference>
<dbReference type="SMART" id="SM00043">
    <property type="entry name" value="CY"/>
    <property type="match status" value="3"/>
</dbReference>
<keyword evidence="7" id="KW-1185">Reference proteome</keyword>
<proteinExistence type="inferred from homology"/>
<sequence length="523" mass="60041">MHSKVLFGIMIMSLMTMIIEIDCSEKKFEKVDVWDPYFRWIMRKFQREFGKHMGYNLIFRFIRAKSAEIKYDDETHITIKSEFIIAKTSCENTVIDPNKCLSDGVEYLCNAMIHGNVMTEKFKLRYIECNKIKTKIKTLILAIIQAKNDTNTNIRNFSICGGWQPLNADDPMLRRTLVEVEPQISEQINSTHLFRIQIPIKAQYQLVAGTLYDTTLAMGGTNCTKSDIDNILNCKFLEGIKFIECYALIWIQPWVTIILTIIQAKNDTNTTTDPHHTFLGGWHPLNVSDEGLNITLHKIEPQINGRMNQTHLYRIVGAIKAQYAVAGGIDYKATIAIGETNCNKSEIKNIKNCKIITGRSYPECEVQMWTVPWNDLYELTNLHCDTIILAIIQAKNDTNTTADPHQMFIGGWHPLNVSDELFNKTLHKIEPQLNDRMNRTHLYRIVGAIKAQYQEVGGLKYNATIAIGETNCNKSEIKNIKNCKILVGINYPECEVQMWTIPWEDYYGLLDLHCDNNKTVPVI</sequence>
<evidence type="ECO:0000256" key="4">
    <source>
        <dbReference type="SAM" id="SignalP"/>
    </source>
</evidence>
<dbReference type="Pfam" id="PF00031">
    <property type="entry name" value="Cystatin"/>
    <property type="match status" value="3"/>
</dbReference>
<dbReference type="SUPFAM" id="SSF54403">
    <property type="entry name" value="Cystatin/monellin"/>
    <property type="match status" value="3"/>
</dbReference>
<keyword evidence="4" id="KW-0732">Signal</keyword>
<evidence type="ECO:0000313" key="6">
    <source>
        <dbReference type="EMBL" id="KAH9426582.1"/>
    </source>
</evidence>
<dbReference type="Gene3D" id="3.10.450.10">
    <property type="match status" value="3"/>
</dbReference>
<name>A0ABQ8JWE3_DERPT</name>
<reference evidence="6 7" key="1">
    <citation type="journal article" date="2018" name="J. Allergy Clin. Immunol.">
        <title>High-quality assembly of Dermatophagoides pteronyssinus genome and transcriptome reveals a wide range of novel allergens.</title>
        <authorList>
            <person name="Liu X.Y."/>
            <person name="Yang K.Y."/>
            <person name="Wang M.Q."/>
            <person name="Kwok J.S."/>
            <person name="Zeng X."/>
            <person name="Yang Z."/>
            <person name="Xiao X.J."/>
            <person name="Lau C.P."/>
            <person name="Li Y."/>
            <person name="Huang Z.M."/>
            <person name="Ba J.G."/>
            <person name="Yim A.K."/>
            <person name="Ouyang C.Y."/>
            <person name="Ngai S.M."/>
            <person name="Chan T.F."/>
            <person name="Leung E.L."/>
            <person name="Liu L."/>
            <person name="Liu Z.G."/>
            <person name="Tsui S.K."/>
        </authorList>
    </citation>
    <scope>NUCLEOTIDE SEQUENCE [LARGE SCALE GENOMIC DNA]</scope>
    <source>
        <strain evidence="6">Derp</strain>
    </source>
</reference>
<protein>
    <recommendedName>
        <fullName evidence="5">Cystatin domain-containing protein</fullName>
    </recommendedName>
</protein>
<feature type="domain" description="Cystatin" evidence="5">
    <location>
        <begin position="277"/>
        <end position="385"/>
    </location>
</feature>
<feature type="chain" id="PRO_5046263725" description="Cystatin domain-containing protein" evidence="4">
    <location>
        <begin position="24"/>
        <end position="523"/>
    </location>
</feature>
<comment type="similarity">
    <text evidence="1">Belongs to the cystatin family.</text>
</comment>
<dbReference type="PANTHER" id="PTHR46186:SF2">
    <property type="entry name" value="CYSTATIN"/>
    <property type="match status" value="1"/>
</dbReference>
<gene>
    <name evidence="6" type="ORF">DERP_002681</name>
</gene>